<feature type="region of interest" description="Disordered" evidence="1">
    <location>
        <begin position="1"/>
        <end position="52"/>
    </location>
</feature>
<dbReference type="Gene3D" id="3.20.20.370">
    <property type="entry name" value="Glycoside hydrolase/deacetylase"/>
    <property type="match status" value="1"/>
</dbReference>
<dbReference type="InterPro" id="IPR050248">
    <property type="entry name" value="Polysacc_deacetylase_ArnD"/>
</dbReference>
<feature type="compositionally biased region" description="Basic and acidic residues" evidence="1">
    <location>
        <begin position="13"/>
        <end position="47"/>
    </location>
</feature>
<dbReference type="PANTHER" id="PTHR10587">
    <property type="entry name" value="GLYCOSYL TRANSFERASE-RELATED"/>
    <property type="match status" value="1"/>
</dbReference>
<dbReference type="InterPro" id="IPR011330">
    <property type="entry name" value="Glyco_hydro/deAcase_b/a-brl"/>
</dbReference>
<dbReference type="Pfam" id="PF01522">
    <property type="entry name" value="Polysacc_deac_1"/>
    <property type="match status" value="1"/>
</dbReference>
<dbReference type="SUPFAM" id="SSF88713">
    <property type="entry name" value="Glycoside hydrolase/deacetylase"/>
    <property type="match status" value="1"/>
</dbReference>
<protein>
    <submittedName>
        <fullName evidence="3">Polysaccharide deacetylase family protein</fullName>
        <ecNumber evidence="3">3.-.-.-</ecNumber>
    </submittedName>
</protein>
<evidence type="ECO:0000259" key="2">
    <source>
        <dbReference type="PROSITE" id="PS51677"/>
    </source>
</evidence>
<organism evidence="3 4">
    <name type="scientific">Micromonospora sonneratiae</name>
    <dbReference type="NCBI Taxonomy" id="1184706"/>
    <lineage>
        <taxon>Bacteria</taxon>
        <taxon>Bacillati</taxon>
        <taxon>Actinomycetota</taxon>
        <taxon>Actinomycetes</taxon>
        <taxon>Micromonosporales</taxon>
        <taxon>Micromonosporaceae</taxon>
        <taxon>Micromonospora</taxon>
    </lineage>
</organism>
<name>A0ABW3YPW5_9ACTN</name>
<gene>
    <name evidence="3" type="ORF">ACFQ4H_30435</name>
</gene>
<keyword evidence="3" id="KW-0378">Hydrolase</keyword>
<dbReference type="EMBL" id="JBHTMP010000077">
    <property type="protein sequence ID" value="MFD1325410.1"/>
    <property type="molecule type" value="Genomic_DNA"/>
</dbReference>
<feature type="domain" description="NodB homology" evidence="2">
    <location>
        <begin position="118"/>
        <end position="299"/>
    </location>
</feature>
<evidence type="ECO:0000256" key="1">
    <source>
        <dbReference type="SAM" id="MobiDB-lite"/>
    </source>
</evidence>
<dbReference type="CDD" id="cd10917">
    <property type="entry name" value="CE4_NodB_like_6s_7s"/>
    <property type="match status" value="1"/>
</dbReference>
<accession>A0ABW3YPW5</accession>
<sequence>MNVEDTNVGARSRVTEPTRPEPDDERLDGGRPGGERLDGERPDDRGGRSGTRRTILRRAALVAAGAGVGAVTFAEAAHVVDRKLPIRGGAAGATVASRDRHPGAGQVLVTWAGQTDRKLVALTFDDGPRPDWTNVVLDTLQRYDVPATFFVVGRRVRKYASVLRGRTDRHEFGNHTWDHRDMARVDAEQAYQDLLRAHEAITDVTGREATLLRPPYGHLGGGAVLAAARLNYRIVLWSLQMLESKFLGDPAGHARHMVEHTEPGSIVLAHDVGPQDRLVAIKGLPDMITGLRARGFEFVTVSELMAERSEVHV</sequence>
<evidence type="ECO:0000313" key="3">
    <source>
        <dbReference type="EMBL" id="MFD1325410.1"/>
    </source>
</evidence>
<proteinExistence type="predicted"/>
<dbReference type="Proteomes" id="UP001597260">
    <property type="component" value="Unassembled WGS sequence"/>
</dbReference>
<dbReference type="PROSITE" id="PS51677">
    <property type="entry name" value="NODB"/>
    <property type="match status" value="1"/>
</dbReference>
<evidence type="ECO:0000313" key="4">
    <source>
        <dbReference type="Proteomes" id="UP001597260"/>
    </source>
</evidence>
<comment type="caution">
    <text evidence="3">The sequence shown here is derived from an EMBL/GenBank/DDBJ whole genome shotgun (WGS) entry which is preliminary data.</text>
</comment>
<dbReference type="EC" id="3.-.-.-" evidence="3"/>
<keyword evidence="4" id="KW-1185">Reference proteome</keyword>
<reference evidence="4" key="1">
    <citation type="journal article" date="2019" name="Int. J. Syst. Evol. Microbiol.">
        <title>The Global Catalogue of Microorganisms (GCM) 10K type strain sequencing project: providing services to taxonomists for standard genome sequencing and annotation.</title>
        <authorList>
            <consortium name="The Broad Institute Genomics Platform"/>
            <consortium name="The Broad Institute Genome Sequencing Center for Infectious Disease"/>
            <person name="Wu L."/>
            <person name="Ma J."/>
        </authorList>
    </citation>
    <scope>NUCLEOTIDE SEQUENCE [LARGE SCALE GENOMIC DNA]</scope>
    <source>
        <strain evidence="4">JCM 31037</strain>
    </source>
</reference>
<dbReference type="GO" id="GO:0016787">
    <property type="term" value="F:hydrolase activity"/>
    <property type="evidence" value="ECO:0007669"/>
    <property type="project" value="UniProtKB-KW"/>
</dbReference>
<dbReference type="RefSeq" id="WP_377577700.1">
    <property type="nucleotide sequence ID" value="NZ_JBHTMP010000077.1"/>
</dbReference>
<dbReference type="InterPro" id="IPR002509">
    <property type="entry name" value="NODB_dom"/>
</dbReference>